<dbReference type="Pfam" id="PF01810">
    <property type="entry name" value="LysE"/>
    <property type="match status" value="1"/>
</dbReference>
<dbReference type="Proteomes" id="UP000630594">
    <property type="component" value="Unassembled WGS sequence"/>
</dbReference>
<protein>
    <submittedName>
        <fullName evidence="8">Lysine transporter LysE</fullName>
    </submittedName>
</protein>
<evidence type="ECO:0000313" key="9">
    <source>
        <dbReference type="Proteomes" id="UP000297025"/>
    </source>
</evidence>
<evidence type="ECO:0000256" key="2">
    <source>
        <dbReference type="ARBA" id="ARBA00022475"/>
    </source>
</evidence>
<feature type="transmembrane region" description="Helical" evidence="6">
    <location>
        <begin position="12"/>
        <end position="37"/>
    </location>
</feature>
<dbReference type="InterPro" id="IPR001123">
    <property type="entry name" value="LeuE-type"/>
</dbReference>
<dbReference type="AlphaFoldDB" id="A0A4P7UB33"/>
<sequence length="216" mass="21302">MAETVLVLDQILVPAAAGVAAGLGVAMPLGAVAALLLREGLANGFRVAAAGASGVATVDLVYCLVASLAGVAVAPLVADHQGVFLVVSGVVVLALGVHQLAVAVRRRTSPATTVERTSPAAAYAKFVGLTAVNPMTLVYFVALAGAVSSRSTTWVGPFVFVVAVGLSSWAWQLLLAAVGAFAGRSLGPRAAETVGVFASAVVIALGCAIVASGLAA</sequence>
<feature type="transmembrane region" description="Helical" evidence="6">
    <location>
        <begin position="83"/>
        <end position="105"/>
    </location>
</feature>
<dbReference type="Proteomes" id="UP000297025">
    <property type="component" value="Chromosome"/>
</dbReference>
<accession>A0A4P7UB33</accession>
<evidence type="ECO:0000256" key="3">
    <source>
        <dbReference type="ARBA" id="ARBA00022692"/>
    </source>
</evidence>
<proteinExistence type="predicted"/>
<reference evidence="7" key="2">
    <citation type="journal article" date="2014" name="Int. J. Syst. Evol. Microbiol.">
        <title>Complete genome of a new Firmicutes species belonging to the dominant human colonic microbiota ('Ruminococcus bicirculans') reveals two chromosomes and a selective capacity to utilize plant glucans.</title>
        <authorList>
            <consortium name="NISC Comparative Sequencing Program"/>
            <person name="Wegmann U."/>
            <person name="Louis P."/>
            <person name="Goesmann A."/>
            <person name="Henrissat B."/>
            <person name="Duncan S.H."/>
            <person name="Flint H.J."/>
        </authorList>
    </citation>
    <scope>NUCLEOTIDE SEQUENCE</scope>
    <source>
        <strain evidence="7">CCM 7403</strain>
    </source>
</reference>
<feature type="transmembrane region" description="Helical" evidence="6">
    <location>
        <begin position="49"/>
        <end position="77"/>
    </location>
</feature>
<reference evidence="10" key="3">
    <citation type="journal article" date="2019" name="Int. J. Syst. Evol. Microbiol.">
        <title>The Global Catalogue of Microorganisms (GCM) 10K type strain sequencing project: providing services to taxonomists for standard genome sequencing and annotation.</title>
        <authorList>
            <consortium name="The Broad Institute Genomics Platform"/>
            <consortium name="The Broad Institute Genome Sequencing Center for Infectious Disease"/>
            <person name="Wu L."/>
            <person name="Ma J."/>
        </authorList>
    </citation>
    <scope>NUCLEOTIDE SEQUENCE [LARGE SCALE GENOMIC DNA]</scope>
    <source>
        <strain evidence="10">CCM 7403</strain>
    </source>
</reference>
<keyword evidence="4 6" id="KW-1133">Transmembrane helix</keyword>
<reference evidence="8" key="4">
    <citation type="submission" date="2019-03" db="EMBL/GenBank/DDBJ databases">
        <authorList>
            <person name="Huang Y."/>
        </authorList>
    </citation>
    <scope>NUCLEOTIDE SEQUENCE</scope>
    <source>
        <strain evidence="8">JCM 16608</strain>
    </source>
</reference>
<keyword evidence="3 6" id="KW-0812">Transmembrane</keyword>
<dbReference type="RefSeq" id="WP_135832397.1">
    <property type="nucleotide sequence ID" value="NZ_CP038462.1"/>
</dbReference>
<keyword evidence="2" id="KW-1003">Cell membrane</keyword>
<dbReference type="GO" id="GO:0006865">
    <property type="term" value="P:amino acid transport"/>
    <property type="evidence" value="ECO:0007669"/>
    <property type="project" value="InterPro"/>
</dbReference>
<evidence type="ECO:0000313" key="7">
    <source>
        <dbReference type="EMBL" id="GGD25046.1"/>
    </source>
</evidence>
<evidence type="ECO:0000313" key="10">
    <source>
        <dbReference type="Proteomes" id="UP000630594"/>
    </source>
</evidence>
<dbReference type="EMBL" id="BMCK01000004">
    <property type="protein sequence ID" value="GGD25046.1"/>
    <property type="molecule type" value="Genomic_DNA"/>
</dbReference>
<comment type="subcellular location">
    <subcellularLocation>
        <location evidence="1">Cell membrane</location>
        <topology evidence="1">Multi-pass membrane protein</topology>
    </subcellularLocation>
</comment>
<reference evidence="8 9" key="1">
    <citation type="journal article" date="2008" name="Int. J. Syst. Evol. Microbiol.">
        <title>Nocardioides daphniae sp. nov., isolated from Daphnia cucullata (Crustacea: Cladocera).</title>
        <authorList>
            <person name="Toth E.M."/>
            <person name="Keki Z."/>
            <person name="Homonnay Z.G."/>
            <person name="Borsodi A.K."/>
            <person name="Marialigeti K."/>
            <person name="Schumann P."/>
        </authorList>
    </citation>
    <scope>NUCLEOTIDE SEQUENCE [LARGE SCALE GENOMIC DNA]</scope>
    <source>
        <strain evidence="8 9">JCM 16608</strain>
    </source>
</reference>
<evidence type="ECO:0000256" key="4">
    <source>
        <dbReference type="ARBA" id="ARBA00022989"/>
    </source>
</evidence>
<dbReference type="KEGG" id="ndp:E2C04_09455"/>
<keyword evidence="5 6" id="KW-0472">Membrane</keyword>
<dbReference type="EMBL" id="CP038462">
    <property type="protein sequence ID" value="QCC77352.1"/>
    <property type="molecule type" value="Genomic_DNA"/>
</dbReference>
<feature type="transmembrane region" description="Helical" evidence="6">
    <location>
        <begin position="158"/>
        <end position="182"/>
    </location>
</feature>
<feature type="transmembrane region" description="Helical" evidence="6">
    <location>
        <begin position="126"/>
        <end position="146"/>
    </location>
</feature>
<organism evidence="8 9">
    <name type="scientific">Nocardioides daphniae</name>
    <dbReference type="NCBI Taxonomy" id="402297"/>
    <lineage>
        <taxon>Bacteria</taxon>
        <taxon>Bacillati</taxon>
        <taxon>Actinomycetota</taxon>
        <taxon>Actinomycetes</taxon>
        <taxon>Propionibacteriales</taxon>
        <taxon>Nocardioidaceae</taxon>
        <taxon>Nocardioides</taxon>
    </lineage>
</organism>
<dbReference type="OrthoDB" id="4774807at2"/>
<name>A0A4P7UB33_9ACTN</name>
<evidence type="ECO:0000256" key="6">
    <source>
        <dbReference type="SAM" id="Phobius"/>
    </source>
</evidence>
<keyword evidence="10" id="KW-1185">Reference proteome</keyword>
<evidence type="ECO:0000256" key="1">
    <source>
        <dbReference type="ARBA" id="ARBA00004651"/>
    </source>
</evidence>
<evidence type="ECO:0000313" key="8">
    <source>
        <dbReference type="EMBL" id="QCC77352.1"/>
    </source>
</evidence>
<feature type="transmembrane region" description="Helical" evidence="6">
    <location>
        <begin position="194"/>
        <end position="215"/>
    </location>
</feature>
<gene>
    <name evidence="8" type="ORF">E2C04_09455</name>
    <name evidence="7" type="ORF">GCM10007231_25380</name>
</gene>
<evidence type="ECO:0000256" key="5">
    <source>
        <dbReference type="ARBA" id="ARBA00023136"/>
    </source>
</evidence>
<reference evidence="7" key="5">
    <citation type="submission" date="2024-05" db="EMBL/GenBank/DDBJ databases">
        <authorList>
            <person name="Sun Q."/>
            <person name="Sedlacek I."/>
        </authorList>
    </citation>
    <scope>NUCLEOTIDE SEQUENCE</scope>
    <source>
        <strain evidence="7">CCM 7403</strain>
    </source>
</reference>
<dbReference type="GO" id="GO:0005886">
    <property type="term" value="C:plasma membrane"/>
    <property type="evidence" value="ECO:0007669"/>
    <property type="project" value="UniProtKB-SubCell"/>
</dbReference>